<feature type="compositionally biased region" description="Polar residues" evidence="1">
    <location>
        <begin position="283"/>
        <end position="296"/>
    </location>
</feature>
<organism evidence="3 5">
    <name type="scientific">Fusarium oxysporum f. sp. conglutinans</name>
    <dbReference type="NCBI Taxonomy" id="100902"/>
    <lineage>
        <taxon>Eukaryota</taxon>
        <taxon>Fungi</taxon>
        <taxon>Dikarya</taxon>
        <taxon>Ascomycota</taxon>
        <taxon>Pezizomycotina</taxon>
        <taxon>Sordariomycetes</taxon>
        <taxon>Hypocreomycetidae</taxon>
        <taxon>Hypocreales</taxon>
        <taxon>Nectriaceae</taxon>
        <taxon>Fusarium</taxon>
        <taxon>Fusarium oxysporum species complex</taxon>
    </lineage>
</organism>
<dbReference type="Proteomes" id="UP000593570">
    <property type="component" value="Unassembled WGS sequence"/>
</dbReference>
<accession>A0A8H6GL96</accession>
<dbReference type="EMBL" id="JACDXP010000011">
    <property type="protein sequence ID" value="KAF6517820.1"/>
    <property type="molecule type" value="Genomic_DNA"/>
</dbReference>
<comment type="caution">
    <text evidence="3">The sequence shown here is derived from an EMBL/GenBank/DDBJ whole genome shotgun (WGS) entry which is preliminary data.</text>
</comment>
<dbReference type="EMBL" id="JACDXP010000004">
    <property type="protein sequence ID" value="KAF6524732.1"/>
    <property type="molecule type" value="Genomic_DNA"/>
</dbReference>
<name>A0A8H6GL96_FUSOX</name>
<evidence type="ECO:0000313" key="4">
    <source>
        <dbReference type="EMBL" id="KAF6524732.1"/>
    </source>
</evidence>
<feature type="region of interest" description="Disordered" evidence="1">
    <location>
        <begin position="1"/>
        <end position="23"/>
    </location>
</feature>
<gene>
    <name evidence="2" type="ORF">HZS61_003381</name>
    <name evidence="4" type="ORF">HZS61_010527</name>
    <name evidence="3" type="ORF">HZS61_015967</name>
</gene>
<feature type="region of interest" description="Disordered" evidence="1">
    <location>
        <begin position="1899"/>
        <end position="1922"/>
    </location>
</feature>
<feature type="compositionally biased region" description="Basic residues" evidence="1">
    <location>
        <begin position="1"/>
        <end position="12"/>
    </location>
</feature>
<proteinExistence type="predicted"/>
<evidence type="ECO:0000313" key="3">
    <source>
        <dbReference type="EMBL" id="KAF6519550.1"/>
    </source>
</evidence>
<dbReference type="EMBL" id="JACDXP010000008">
    <property type="protein sequence ID" value="KAF6519550.1"/>
    <property type="molecule type" value="Genomic_DNA"/>
</dbReference>
<evidence type="ECO:0000313" key="5">
    <source>
        <dbReference type="Proteomes" id="UP000593570"/>
    </source>
</evidence>
<feature type="region of interest" description="Disordered" evidence="1">
    <location>
        <begin position="258"/>
        <end position="300"/>
    </location>
</feature>
<evidence type="ECO:0000313" key="2">
    <source>
        <dbReference type="EMBL" id="KAF6517820.1"/>
    </source>
</evidence>
<evidence type="ECO:0000256" key="1">
    <source>
        <dbReference type="SAM" id="MobiDB-lite"/>
    </source>
</evidence>
<feature type="compositionally biased region" description="Basic and acidic residues" evidence="1">
    <location>
        <begin position="13"/>
        <end position="23"/>
    </location>
</feature>
<feature type="region of interest" description="Disordered" evidence="1">
    <location>
        <begin position="110"/>
        <end position="142"/>
    </location>
</feature>
<protein>
    <submittedName>
        <fullName evidence="3">Uncharacterized protein</fullName>
    </submittedName>
</protein>
<feature type="compositionally biased region" description="Polar residues" evidence="1">
    <location>
        <begin position="133"/>
        <end position="142"/>
    </location>
</feature>
<sequence>MSQPAPRRRGRPRKTESEEARVARERALQRVRSQRYYERKHQQAVQPSLPPAELHQIEFVHYHHALSQQSPAASSTDPSTGFHLESQLHIPIPDEDPLPVESTLIDHEPSGVEVDSAEGPCDLPSVEDDDPHTSNTTPQSRQVLEEQTTHFSLGTQSIPHSASLHHIDDVADGHDVEDRYYGIPEFTNHRPQNPPPSENPIPRLEKHLAQEWMMHPSCSREEHDADHGKLIETACHHSCDSLEDVIARLDGLMNDDHSHDPLPHVTEPTSDILDHASSADDPCSNNLPHNSNSQEHTSSRQRDYRAACQIALEGSLCGGVPPSLCLEAKHRLAQPFTDNFIRKTYDVDSICSFPSSLAVARLGIQWYPQPHVIFNLTNDVHISIDIPTEGFHRNNLQPRGSCQQRRPLHHIPNYCFGRVQGLIDTFIWVFFPALCHRHIHDNSYKRTSIPKEQYTLWYDKVLLPAVVAAVQDPSILQYIPPSRRVAQSTSRARQEGISTECLTGANASMDVLGQGTRSNALSYSLQHRHLGAIWQEIQSRIKTFPQFAGVRLYMGAKNLKLAYMHLDIAQTLSDFDNQWNAAVDKKFLDPDCTFIDIGRQYTPQIGSAAESNVLIWRRCCLRRLWRQRQAWSRQYNTAKPDGHNHSQSFEPRQCGVSTLRQAEYPFVTTRDAADMTITPAYNSREAREGLLYSQFYNLVKIPFDAAKQYPFQNPQLEKMALDPSYLADCEKSTRGSHANQASLKLAYRLSKLRVRAALIPNGEDEIPVPFAYGVRAEDRLSWALLQRILPHLAPSQTAVSADHEEVTPDLEPPFFAIQSRTMARFLHSHINRYCFLFEHIKSQTGPSYSLPETAVMVMALRSLRFSMSGIIAKEPLLWRDRWRQGRSTTPQNDQQQDDEVELEGLGLYKSSRDYGLGWWLPGKFDWDKWRFKNDVGDRIIANHHIIQRDYGRQWRVIQDIRDVHARMWQAYKWAQHYSVRERPVNRGIWLEYLYSTVIELFQCDVWAEAVKSLDWTTGSDLNEKAATEFSKSDPPDYCYDVLQDLFHDRRRSISQTRPYLLTGNKVRSLDIWDLVCDLLGFDLHEGRLEPRKHHKTTPYRIAVRRSFELISEVLGCAEATRWFMKLGRLLLLTHWILPWPSTTNIISTTKESRKKGLKRRLIWVSIVYATPDLLHSPLHTIPNYCLGRVIGLADTFIWAFFPALFSDKLSDPYSQTCIPKKNFVHWYEEVMLPAIQAVVDDNNILQYIPKTHAIASSDCSAPREALAALAVAEEEEADMEEELDGFTGAKRRDGPAAQPGSRRKHFYVTLQSRYLAALWEEIHSRAALWPEYAGFRLYMAAKNTKLTWMRPTFESALAEWQHHWNSAVDEAYIDPEVTYIDIGRQMTPADTGPHGRVLIWRRCCMDRLWRRRLQWSQIQNRLYHREEDACKDESGKRQAPPIRRTTYPFVTLRDARDMTITPSSSSWELRNGLVYSQFYNLIKVPFDAAKQYPFQNRHTESMALDPSKLRIHRNVPAVDQNEDDDGDEIQHEGSTHHPFTYGIRAEDRVSLALLRRITGLFSSSPSQDRSGDDEDEERDHPFFSVSSQTMARFLRASVNRYCFLFEYVKSQTGLKYSLPETVVMAAALRGLRFSYDCSLIAKESVLWGDRWTSTQRVRVEGGEARIVKVEREGLGLNKTSTLHGFGWWLLGKFDWSTWRFTSDVGDRLAVGNDLLRQDYKRQWRVLKDIRDVHVRMWQAQSWLGRYRVQDDAAAKRLWLEYLHSTVIELFQRDVWRVALKSVSWKTGSDVTDEASMRYPESSPPSFCYDGLSNLFHDRQRDLSHTRPHLVAGNKIRSTSMKDLFDDLFSPSSTGTAMKRRRGWASLPYRIATRRSIELVEMALGAAAATQWVVVGTDSIHSDDTGSSAQTEETDQSWRPQKRLRKAVRDQMIVRLE</sequence>
<reference evidence="3 5" key="1">
    <citation type="journal article" date="2020" name="bioRxiv">
        <title>A chromosome-scale genome assembly for the Fusarium oxysporum strain Fo5176 to establish a model Arabidopsis-fungal pathosystem.</title>
        <authorList>
            <person name="Fokkens L."/>
            <person name="Guo L."/>
            <person name="Dora S."/>
            <person name="Wang B."/>
            <person name="Ye K."/>
            <person name="Sanchez-Rodriguez C."/>
            <person name="Croll D."/>
        </authorList>
    </citation>
    <scope>NUCLEOTIDE SEQUENCE [LARGE SCALE GENOMIC DNA]</scope>
    <source>
        <strain evidence="3 5">Fo5176</strain>
    </source>
</reference>